<dbReference type="FunFam" id="3.90.1030.10:FF:000001">
    <property type="entry name" value="50S ribosomal protein L17"/>
    <property type="match status" value="1"/>
</dbReference>
<reference evidence="6 7" key="1">
    <citation type="submission" date="2019-08" db="EMBL/GenBank/DDBJ databases">
        <title>In-depth cultivation of the pig gut microbiome towards novel bacterial diversity and tailored functional studies.</title>
        <authorList>
            <person name="Wylensek D."/>
            <person name="Hitch T.C.A."/>
            <person name="Clavel T."/>
        </authorList>
    </citation>
    <scope>NUCLEOTIDE SEQUENCE [LARGE SCALE GENOMIC DNA]</scope>
    <source>
        <strain evidence="6 7">SM-530-WT-4B</strain>
    </source>
</reference>
<dbReference type="Gene3D" id="3.90.1030.10">
    <property type="entry name" value="Ribosomal protein L17"/>
    <property type="match status" value="1"/>
</dbReference>
<evidence type="ECO:0000256" key="2">
    <source>
        <dbReference type="ARBA" id="ARBA00022980"/>
    </source>
</evidence>
<dbReference type="NCBIfam" id="TIGR00059">
    <property type="entry name" value="L17"/>
    <property type="match status" value="1"/>
</dbReference>
<dbReference type="HAMAP" id="MF_01368">
    <property type="entry name" value="Ribosomal_bL17"/>
    <property type="match status" value="1"/>
</dbReference>
<keyword evidence="3 4" id="KW-0687">Ribonucleoprotein</keyword>
<evidence type="ECO:0000256" key="5">
    <source>
        <dbReference type="RuleBase" id="RU000660"/>
    </source>
</evidence>
<dbReference type="GO" id="GO:0022625">
    <property type="term" value="C:cytosolic large ribosomal subunit"/>
    <property type="evidence" value="ECO:0007669"/>
    <property type="project" value="TreeGrafter"/>
</dbReference>
<dbReference type="InterPro" id="IPR047859">
    <property type="entry name" value="Ribosomal_bL17_CS"/>
</dbReference>
<dbReference type="SUPFAM" id="SSF64263">
    <property type="entry name" value="Prokaryotic ribosomal protein L17"/>
    <property type="match status" value="1"/>
</dbReference>
<keyword evidence="7" id="KW-1185">Reference proteome</keyword>
<gene>
    <name evidence="4" type="primary">rplQ</name>
    <name evidence="6" type="ORF">FYJ74_02010</name>
</gene>
<protein>
    <recommendedName>
        <fullName evidence="4">Large ribosomal subunit protein bL17</fullName>
    </recommendedName>
</protein>
<dbReference type="Proteomes" id="UP000473699">
    <property type="component" value="Unassembled WGS sequence"/>
</dbReference>
<dbReference type="RefSeq" id="WP_009165397.1">
    <property type="nucleotide sequence ID" value="NZ_JAXDZJ010000048.1"/>
</dbReference>
<name>A0A6L5YBD0_9BACT</name>
<dbReference type="PANTHER" id="PTHR14413:SF16">
    <property type="entry name" value="LARGE RIBOSOMAL SUBUNIT PROTEIN BL17M"/>
    <property type="match status" value="1"/>
</dbReference>
<comment type="similarity">
    <text evidence="1 4 5">Belongs to the bacterial ribosomal protein bL17 family.</text>
</comment>
<evidence type="ECO:0000256" key="4">
    <source>
        <dbReference type="HAMAP-Rule" id="MF_01368"/>
    </source>
</evidence>
<dbReference type="GeneID" id="90985589"/>
<dbReference type="GO" id="GO:0006412">
    <property type="term" value="P:translation"/>
    <property type="evidence" value="ECO:0007669"/>
    <property type="project" value="UniProtKB-UniRule"/>
</dbReference>
<proteinExistence type="inferred from homology"/>
<evidence type="ECO:0000313" key="6">
    <source>
        <dbReference type="EMBL" id="MST54827.1"/>
    </source>
</evidence>
<keyword evidence="2 4" id="KW-0689">Ribosomal protein</keyword>
<comment type="caution">
    <text evidence="6">The sequence shown here is derived from an EMBL/GenBank/DDBJ whole genome shotgun (WGS) entry which is preliminary data.</text>
</comment>
<dbReference type="PROSITE" id="PS01167">
    <property type="entry name" value="RIBOSOMAL_L17"/>
    <property type="match status" value="1"/>
</dbReference>
<dbReference type="AlphaFoldDB" id="A0A6L5YBD0"/>
<evidence type="ECO:0000256" key="1">
    <source>
        <dbReference type="ARBA" id="ARBA00008777"/>
    </source>
</evidence>
<dbReference type="GO" id="GO:0003735">
    <property type="term" value="F:structural constituent of ribosome"/>
    <property type="evidence" value="ECO:0007669"/>
    <property type="project" value="InterPro"/>
</dbReference>
<organism evidence="6 7">
    <name type="scientific">Pyramidobacter porci</name>
    <dbReference type="NCBI Taxonomy" id="2605789"/>
    <lineage>
        <taxon>Bacteria</taxon>
        <taxon>Thermotogati</taxon>
        <taxon>Synergistota</taxon>
        <taxon>Synergistia</taxon>
        <taxon>Synergistales</taxon>
        <taxon>Dethiosulfovibrionaceae</taxon>
        <taxon>Pyramidobacter</taxon>
    </lineage>
</organism>
<accession>A0A6L5YBD0</accession>
<dbReference type="EMBL" id="VUNH01000002">
    <property type="protein sequence ID" value="MST54827.1"/>
    <property type="molecule type" value="Genomic_DNA"/>
</dbReference>
<evidence type="ECO:0000313" key="7">
    <source>
        <dbReference type="Proteomes" id="UP000473699"/>
    </source>
</evidence>
<dbReference type="Pfam" id="PF01196">
    <property type="entry name" value="Ribosomal_L17"/>
    <property type="match status" value="1"/>
</dbReference>
<dbReference type="InterPro" id="IPR000456">
    <property type="entry name" value="Ribosomal_bL17"/>
</dbReference>
<sequence>MRHGVAQRKLGRNGSHRRAMLANLVASLILEGSIETTVTRAKEVRRVAERLITRAKGGTLHDRRIVISRMNYKEAVIKLFDDVAPRFADRPGGYTRIIRTRFRVGDASPMAVISLVD</sequence>
<comment type="subunit">
    <text evidence="4">Part of the 50S ribosomal subunit. Contacts protein L32.</text>
</comment>
<dbReference type="InterPro" id="IPR036373">
    <property type="entry name" value="Ribosomal_bL17_sf"/>
</dbReference>
<dbReference type="PANTHER" id="PTHR14413">
    <property type="entry name" value="RIBOSOMAL PROTEIN L17"/>
    <property type="match status" value="1"/>
</dbReference>
<evidence type="ECO:0000256" key="3">
    <source>
        <dbReference type="ARBA" id="ARBA00023274"/>
    </source>
</evidence>